<dbReference type="GeneID" id="36338830"/>
<feature type="domain" description="Root UVB sensitive protein C-terminal" evidence="11">
    <location>
        <begin position="583"/>
        <end position="688"/>
    </location>
</feature>
<keyword evidence="13" id="KW-1185">Reference proteome</keyword>
<evidence type="ECO:0000256" key="2">
    <source>
        <dbReference type="ARBA" id="ARBA00007558"/>
    </source>
</evidence>
<proteinExistence type="inferred from homology"/>
<dbReference type="CTD" id="36338830"/>
<dbReference type="PANTHER" id="PTHR12770:SF31">
    <property type="entry name" value="RUS FAMILY MEMBER 1"/>
    <property type="match status" value="1"/>
</dbReference>
<dbReference type="PROSITE" id="PS51804">
    <property type="entry name" value="ZF_C2HC_LYAR"/>
    <property type="match status" value="2"/>
</dbReference>
<name>W6V6R0_ECHGR</name>
<protein>
    <submittedName>
        <fullName evidence="12">Uncharacterized protein</fullName>
    </submittedName>
</protein>
<dbReference type="AlphaFoldDB" id="W6V6R0"/>
<comment type="subcellular location">
    <subcellularLocation>
        <location evidence="1">Membrane</location>
    </subcellularLocation>
</comment>
<feature type="domain" description="Protein root UVB sensitive/RUS" evidence="9">
    <location>
        <begin position="349"/>
        <end position="572"/>
    </location>
</feature>
<evidence type="ECO:0000256" key="1">
    <source>
        <dbReference type="ARBA" id="ARBA00004370"/>
    </source>
</evidence>
<sequence length="777" mass="87939">MVVFVCSKCNESLKKKNVERHFHTCHCPAVSCVDCSKSFTLQNFSSHTSCISEQEKYDKPNFQESAPKGALKQMDWTSSVHSRLFNFQTMPGVPTLMKKMILDSKNVPRKRNKFEVSSSFKFARSDDIDALWQQISSQDIDSKSAESKNLSDSETKPSAGSDLTKSSEGLPQEDTNFRRPQSSNLATQRSGDDVAYEKFGKLYKRFGKIMLLHLKQNQNKMRIKKLRRMTFDTFKKSEHFNGKNHSDDFLEHEFQRALKKKRHFMADLVRTWDASGANFGLLWFPGVVAFTNQIKVGVSGHPEMVLSKCEASVSEVTVYDNFMGQLFSKYEFSDEKSGYRFISYPRMSSFFLFAKSAFFPEGYPNSVSKDYLEYQVWDTVQAIASSIISALAGQAILIGVGVGDSSASILAASLTWIFKDGAGMVGRIAFAGWQGMFADVLNDMAFFLELLSLHTVSFFTVIVCISSVMRALVGMVGSATRAAITQHQALEGNMADVAAKDGSQETLSNLLALVVNLILIALVTGNLILIWLLFILLAPIHLYANWRAVRCLEFTTLNRGRFSILMQDWLRQHNELSDQLPPLLSVHEVNRREPILWPFGAGSRNRTIHLGCSFEKLIWVVKDCKLLPLLGVFAEERYVLYCPEWKKASRKGRHLTIYICIQTDANNMDVFKAMFHAEVICALCHVSHASYHIVVIIAIGTTLDKTSTESGDFEAFWNGDDGTAFFAWTLGRVNCWLPRLMQCFDEVASKRAEVKWDLSVLQFDADPWRIYRNVYRT</sequence>
<dbReference type="GO" id="GO:0016020">
    <property type="term" value="C:membrane"/>
    <property type="evidence" value="ECO:0007669"/>
    <property type="project" value="UniProtKB-SubCell"/>
</dbReference>
<feature type="compositionally biased region" description="Polar residues" evidence="7">
    <location>
        <begin position="156"/>
        <end position="169"/>
    </location>
</feature>
<feature type="transmembrane region" description="Helical" evidence="8">
    <location>
        <begin position="510"/>
        <end position="537"/>
    </location>
</feature>
<keyword evidence="4 8" id="KW-1133">Transmembrane helix</keyword>
<dbReference type="Proteomes" id="UP000019149">
    <property type="component" value="Unassembled WGS sequence"/>
</dbReference>
<dbReference type="PANTHER" id="PTHR12770">
    <property type="entry name" value="RUS1 FAMILY PROTEIN C16ORF58"/>
    <property type="match status" value="1"/>
</dbReference>
<dbReference type="Pfam" id="PF04884">
    <property type="entry name" value="UVB_sens_prot"/>
    <property type="match status" value="1"/>
</dbReference>
<evidence type="ECO:0000256" key="8">
    <source>
        <dbReference type="SAM" id="Phobius"/>
    </source>
</evidence>
<evidence type="ECO:0000256" key="4">
    <source>
        <dbReference type="ARBA" id="ARBA00022989"/>
    </source>
</evidence>
<keyword evidence="6" id="KW-0862">Zinc</keyword>
<comment type="caution">
    <text evidence="12">The sequence shown here is derived from an EMBL/GenBank/DDBJ whole genome shotgun (WGS) entry which is preliminary data.</text>
</comment>
<keyword evidence="3 8" id="KW-0812">Transmembrane</keyword>
<dbReference type="SUPFAM" id="SSF57667">
    <property type="entry name" value="beta-beta-alpha zinc fingers"/>
    <property type="match status" value="2"/>
</dbReference>
<dbReference type="InterPro" id="IPR006968">
    <property type="entry name" value="RUS_fam"/>
</dbReference>
<keyword evidence="6" id="KW-0479">Metal-binding</keyword>
<feature type="domain" description="Zinc finger C2H2 LYAR-type" evidence="10">
    <location>
        <begin position="30"/>
        <end position="57"/>
    </location>
</feature>
<comment type="similarity">
    <text evidence="2">Belongs to the RUS1 family.</text>
</comment>
<gene>
    <name evidence="12" type="ORF">EGR_03115</name>
</gene>
<evidence type="ECO:0000256" key="6">
    <source>
        <dbReference type="PROSITE-ProRule" id="PRU01145"/>
    </source>
</evidence>
<evidence type="ECO:0000256" key="3">
    <source>
        <dbReference type="ARBA" id="ARBA00022692"/>
    </source>
</evidence>
<evidence type="ECO:0000259" key="9">
    <source>
        <dbReference type="Pfam" id="PF04884"/>
    </source>
</evidence>
<dbReference type="InterPro" id="IPR014898">
    <property type="entry name" value="Znf_C2H2_LYAR"/>
</dbReference>
<dbReference type="InterPro" id="IPR036236">
    <property type="entry name" value="Znf_C2H2_sf"/>
</dbReference>
<keyword evidence="5 8" id="KW-0472">Membrane</keyword>
<dbReference type="RefSeq" id="XP_024353290.1">
    <property type="nucleotide sequence ID" value="XM_024492364.1"/>
</dbReference>
<evidence type="ECO:0000313" key="12">
    <source>
        <dbReference type="EMBL" id="EUB62094.1"/>
    </source>
</evidence>
<dbReference type="EMBL" id="APAU02000015">
    <property type="protein sequence ID" value="EUB62094.1"/>
    <property type="molecule type" value="Genomic_DNA"/>
</dbReference>
<dbReference type="Gene3D" id="3.30.1490.490">
    <property type="match status" value="1"/>
</dbReference>
<dbReference type="Pfam" id="PF08790">
    <property type="entry name" value="zf-LYAR"/>
    <property type="match status" value="1"/>
</dbReference>
<dbReference type="InterPro" id="IPR055412">
    <property type="entry name" value="UVB_sens_C"/>
</dbReference>
<evidence type="ECO:0000259" key="11">
    <source>
        <dbReference type="Pfam" id="PF24160"/>
    </source>
</evidence>
<dbReference type="InterPro" id="IPR054549">
    <property type="entry name" value="UVB_sens_RUS_dom"/>
</dbReference>
<dbReference type="Pfam" id="PF24160">
    <property type="entry name" value="UVB_sens_C"/>
    <property type="match status" value="1"/>
</dbReference>
<dbReference type="GO" id="GO:0008270">
    <property type="term" value="F:zinc ion binding"/>
    <property type="evidence" value="ECO:0007669"/>
    <property type="project" value="UniProtKB-KW"/>
</dbReference>
<dbReference type="KEGG" id="egl:EGR_03115"/>
<feature type="compositionally biased region" description="Basic and acidic residues" evidence="7">
    <location>
        <begin position="142"/>
        <end position="155"/>
    </location>
</feature>
<keyword evidence="6" id="KW-0863">Zinc-finger</keyword>
<accession>W6V6R0</accession>
<reference evidence="12 13" key="1">
    <citation type="journal article" date="2013" name="Nat. Genet.">
        <title>The genome of the hydatid tapeworm Echinococcus granulosus.</title>
        <authorList>
            <person name="Zheng H."/>
            <person name="Zhang W."/>
            <person name="Zhang L."/>
            <person name="Zhang Z."/>
            <person name="Li J."/>
            <person name="Lu G."/>
            <person name="Zhu Y."/>
            <person name="Wang Y."/>
            <person name="Huang Y."/>
            <person name="Liu J."/>
            <person name="Kang H."/>
            <person name="Chen J."/>
            <person name="Wang L."/>
            <person name="Chen A."/>
            <person name="Yu S."/>
            <person name="Gao Z."/>
            <person name="Jin L."/>
            <person name="Gu W."/>
            <person name="Wang Z."/>
            <person name="Zhao L."/>
            <person name="Shi B."/>
            <person name="Wen H."/>
            <person name="Lin R."/>
            <person name="Jones M.K."/>
            <person name="Brejova B."/>
            <person name="Vinar T."/>
            <person name="Zhao G."/>
            <person name="McManus D.P."/>
            <person name="Chen Z."/>
            <person name="Zhou Y."/>
            <person name="Wang S."/>
        </authorList>
    </citation>
    <scope>NUCLEOTIDE SEQUENCE [LARGE SCALE GENOMIC DNA]</scope>
</reference>
<dbReference type="OrthoDB" id="364779at2759"/>
<feature type="region of interest" description="Disordered" evidence="7">
    <location>
        <begin position="142"/>
        <end position="190"/>
    </location>
</feature>
<evidence type="ECO:0000256" key="5">
    <source>
        <dbReference type="ARBA" id="ARBA00023136"/>
    </source>
</evidence>
<organism evidence="12 13">
    <name type="scientific">Echinococcus granulosus</name>
    <name type="common">Hydatid tapeworm</name>
    <dbReference type="NCBI Taxonomy" id="6210"/>
    <lineage>
        <taxon>Eukaryota</taxon>
        <taxon>Metazoa</taxon>
        <taxon>Spiralia</taxon>
        <taxon>Lophotrochozoa</taxon>
        <taxon>Platyhelminthes</taxon>
        <taxon>Cestoda</taxon>
        <taxon>Eucestoda</taxon>
        <taxon>Cyclophyllidea</taxon>
        <taxon>Taeniidae</taxon>
        <taxon>Echinococcus</taxon>
        <taxon>Echinococcus granulosus group</taxon>
    </lineage>
</organism>
<feature type="transmembrane region" description="Helical" evidence="8">
    <location>
        <begin position="446"/>
        <end position="469"/>
    </location>
</feature>
<evidence type="ECO:0000256" key="7">
    <source>
        <dbReference type="SAM" id="MobiDB-lite"/>
    </source>
</evidence>
<evidence type="ECO:0000313" key="13">
    <source>
        <dbReference type="Proteomes" id="UP000019149"/>
    </source>
</evidence>
<feature type="compositionally biased region" description="Polar residues" evidence="7">
    <location>
        <begin position="178"/>
        <end position="189"/>
    </location>
</feature>
<evidence type="ECO:0000259" key="10">
    <source>
        <dbReference type="Pfam" id="PF08790"/>
    </source>
</evidence>